<sequence>MLCKESYKFQCNVKLSKVQRETLIDDFYKLNVNSKNAKVNAHTQKKDAKKHGSSSFFYMVKTKSQPVRVSKNALAAILSNGRGNIDHIQKLIKTGHS</sequence>
<evidence type="ECO:0000313" key="4">
    <source>
        <dbReference type="EMBL" id="GBN38479.1"/>
    </source>
</evidence>
<dbReference type="OrthoDB" id="6417774at2759"/>
<reference evidence="2 5" key="1">
    <citation type="journal article" date="2019" name="Sci. Rep.">
        <title>Orb-weaving spider Araneus ventricosus genome elucidates the spidroin gene catalogue.</title>
        <authorList>
            <person name="Kono N."/>
            <person name="Nakamura H."/>
            <person name="Ohtoshi R."/>
            <person name="Moran D.A.P."/>
            <person name="Shinohara A."/>
            <person name="Yoshida Y."/>
            <person name="Fujiwara M."/>
            <person name="Mori M."/>
            <person name="Tomita M."/>
            <person name="Arakawa K."/>
        </authorList>
    </citation>
    <scope>NUCLEOTIDE SEQUENCE [LARGE SCALE GENOMIC DNA]</scope>
</reference>
<organism evidence="2 5">
    <name type="scientific">Araneus ventricosus</name>
    <name type="common">Orbweaver spider</name>
    <name type="synonym">Epeira ventricosa</name>
    <dbReference type="NCBI Taxonomy" id="182803"/>
    <lineage>
        <taxon>Eukaryota</taxon>
        <taxon>Metazoa</taxon>
        <taxon>Ecdysozoa</taxon>
        <taxon>Arthropoda</taxon>
        <taxon>Chelicerata</taxon>
        <taxon>Arachnida</taxon>
        <taxon>Araneae</taxon>
        <taxon>Araneomorphae</taxon>
        <taxon>Entelegynae</taxon>
        <taxon>Araneoidea</taxon>
        <taxon>Araneidae</taxon>
        <taxon>Araneus</taxon>
    </lineage>
</organism>
<dbReference type="EMBL" id="BGPR01287501">
    <property type="protein sequence ID" value="GBN38433.1"/>
    <property type="molecule type" value="Genomic_DNA"/>
</dbReference>
<gene>
    <name evidence="4" type="ORF">AVEN_125923_1</name>
    <name evidence="1" type="ORF">AVEN_31467_1</name>
    <name evidence="2" type="ORF">AVEN_72105_1</name>
    <name evidence="3" type="ORF">AVEN_90206_1</name>
</gene>
<dbReference type="EMBL" id="BGPR01287492">
    <property type="protein sequence ID" value="GBN38417.1"/>
    <property type="molecule type" value="Genomic_DNA"/>
</dbReference>
<proteinExistence type="predicted"/>
<evidence type="ECO:0000313" key="2">
    <source>
        <dbReference type="EMBL" id="GBN38417.1"/>
    </source>
</evidence>
<keyword evidence="5" id="KW-1185">Reference proteome</keyword>
<dbReference type="EMBL" id="BGPR01287472">
    <property type="protein sequence ID" value="GBN38374.1"/>
    <property type="molecule type" value="Genomic_DNA"/>
</dbReference>
<accession>A0A4Y2NK86</accession>
<name>A0A4Y2NK86_ARAVE</name>
<protein>
    <submittedName>
        <fullName evidence="2">Uncharacterized protein</fullName>
    </submittedName>
</protein>
<evidence type="ECO:0000313" key="3">
    <source>
        <dbReference type="EMBL" id="GBN38433.1"/>
    </source>
</evidence>
<evidence type="ECO:0000313" key="5">
    <source>
        <dbReference type="Proteomes" id="UP000499080"/>
    </source>
</evidence>
<evidence type="ECO:0000313" key="1">
    <source>
        <dbReference type="EMBL" id="GBN38374.1"/>
    </source>
</evidence>
<dbReference type="Proteomes" id="UP000499080">
    <property type="component" value="Unassembled WGS sequence"/>
</dbReference>
<dbReference type="AlphaFoldDB" id="A0A4Y2NK86"/>
<dbReference type="EMBL" id="BGPR01287519">
    <property type="protein sequence ID" value="GBN38479.1"/>
    <property type="molecule type" value="Genomic_DNA"/>
</dbReference>
<comment type="caution">
    <text evidence="2">The sequence shown here is derived from an EMBL/GenBank/DDBJ whole genome shotgun (WGS) entry which is preliminary data.</text>
</comment>